<dbReference type="PANTHER" id="PTHR43537:SF5">
    <property type="entry name" value="UXU OPERON TRANSCRIPTIONAL REGULATOR"/>
    <property type="match status" value="1"/>
</dbReference>
<dbReference type="InterPro" id="IPR036388">
    <property type="entry name" value="WH-like_DNA-bd_sf"/>
</dbReference>
<name>A0A419A7N4_9RHOB</name>
<keyword evidence="1" id="KW-0805">Transcription regulation</keyword>
<keyword evidence="3" id="KW-0804">Transcription</keyword>
<keyword evidence="2" id="KW-0238">DNA-binding</keyword>
<evidence type="ECO:0000256" key="2">
    <source>
        <dbReference type="ARBA" id="ARBA00023125"/>
    </source>
</evidence>
<dbReference type="SMART" id="SM00895">
    <property type="entry name" value="FCD"/>
    <property type="match status" value="1"/>
</dbReference>
<proteinExistence type="predicted"/>
<organism evidence="5 6">
    <name type="scientific">Paracoccus siganidrum</name>
    <dbReference type="NCBI Taxonomy" id="1276757"/>
    <lineage>
        <taxon>Bacteria</taxon>
        <taxon>Pseudomonadati</taxon>
        <taxon>Pseudomonadota</taxon>
        <taxon>Alphaproteobacteria</taxon>
        <taxon>Rhodobacterales</taxon>
        <taxon>Paracoccaceae</taxon>
        <taxon>Paracoccus</taxon>
    </lineage>
</organism>
<dbReference type="InterPro" id="IPR011711">
    <property type="entry name" value="GntR_C"/>
</dbReference>
<evidence type="ECO:0000256" key="1">
    <source>
        <dbReference type="ARBA" id="ARBA00023015"/>
    </source>
</evidence>
<dbReference type="PROSITE" id="PS50949">
    <property type="entry name" value="HTH_GNTR"/>
    <property type="match status" value="1"/>
</dbReference>
<keyword evidence="6" id="KW-1185">Reference proteome</keyword>
<evidence type="ECO:0000313" key="6">
    <source>
        <dbReference type="Proteomes" id="UP000283587"/>
    </source>
</evidence>
<comment type="caution">
    <text evidence="5">The sequence shown here is derived from an EMBL/GenBank/DDBJ whole genome shotgun (WGS) entry which is preliminary data.</text>
</comment>
<accession>A0A419A7N4</accession>
<dbReference type="Gene3D" id="1.20.120.530">
    <property type="entry name" value="GntR ligand-binding domain-like"/>
    <property type="match status" value="1"/>
</dbReference>
<dbReference type="Pfam" id="PF07729">
    <property type="entry name" value="FCD"/>
    <property type="match status" value="1"/>
</dbReference>
<dbReference type="InterPro" id="IPR000524">
    <property type="entry name" value="Tscrpt_reg_HTH_GntR"/>
</dbReference>
<dbReference type="GO" id="GO:0003677">
    <property type="term" value="F:DNA binding"/>
    <property type="evidence" value="ECO:0007669"/>
    <property type="project" value="UniProtKB-KW"/>
</dbReference>
<reference evidence="6" key="1">
    <citation type="submission" date="2018-09" db="EMBL/GenBank/DDBJ databases">
        <title>Paracoccus onubensis nov. sp. a moderate halophilic bacterium isolated from Gruta de las Maravillas (Aracena, Spain).</title>
        <authorList>
            <person name="Jurado V."/>
            <person name="Gutierrez-Patricio S."/>
            <person name="Gonzalez-Pimentel J.L."/>
            <person name="Miller A.Z."/>
            <person name="Laiz L."/>
            <person name="Saiz-Jimenez C."/>
        </authorList>
    </citation>
    <scope>NUCLEOTIDE SEQUENCE [LARGE SCALE GENOMIC DNA]</scope>
    <source>
        <strain evidence="6">DSM 26381</strain>
    </source>
</reference>
<dbReference type="PANTHER" id="PTHR43537">
    <property type="entry name" value="TRANSCRIPTIONAL REGULATOR, GNTR FAMILY"/>
    <property type="match status" value="1"/>
</dbReference>
<feature type="domain" description="HTH gntR-type" evidence="4">
    <location>
        <begin position="48"/>
        <end position="115"/>
    </location>
</feature>
<dbReference type="InterPro" id="IPR008920">
    <property type="entry name" value="TF_FadR/GntR_C"/>
</dbReference>
<protein>
    <submittedName>
        <fullName evidence="5">GntR family transcriptional regulator</fullName>
    </submittedName>
</protein>
<dbReference type="Gene3D" id="1.10.10.10">
    <property type="entry name" value="Winged helix-like DNA-binding domain superfamily/Winged helix DNA-binding domain"/>
    <property type="match status" value="1"/>
</dbReference>
<sequence>MVASELLTMSQLSLKVELLTILKAMNHTAAHMTDEPLSAEDPGRKSGPEAEERVFRIVHEAIQQHRVQPGQRLVERELSEAANANRQAVRNALLRLAQAGLVHLARHQGARVMQCSPETTHQIMEARIVNEGAALVLLAGRLDEAGRDRLQAILRQEAAAYDEGRIEEARHFSRAFHVAFTELAGNAMIARFVHELIDCQPLLGTRNPGRQSAFSGVTAHTRTLAALLRGDGQEAEAVNTQLLRALEREFLRESAEGPV</sequence>
<evidence type="ECO:0000313" key="5">
    <source>
        <dbReference type="EMBL" id="RJL16586.1"/>
    </source>
</evidence>
<evidence type="ECO:0000256" key="3">
    <source>
        <dbReference type="ARBA" id="ARBA00023163"/>
    </source>
</evidence>
<dbReference type="AlphaFoldDB" id="A0A419A7N4"/>
<dbReference type="GO" id="GO:0003700">
    <property type="term" value="F:DNA-binding transcription factor activity"/>
    <property type="evidence" value="ECO:0007669"/>
    <property type="project" value="InterPro"/>
</dbReference>
<dbReference type="SMART" id="SM00345">
    <property type="entry name" value="HTH_GNTR"/>
    <property type="match status" value="1"/>
</dbReference>
<dbReference type="SUPFAM" id="SSF48008">
    <property type="entry name" value="GntR ligand-binding domain-like"/>
    <property type="match status" value="1"/>
</dbReference>
<dbReference type="Pfam" id="PF00392">
    <property type="entry name" value="GntR"/>
    <property type="match status" value="1"/>
</dbReference>
<dbReference type="Proteomes" id="UP000283587">
    <property type="component" value="Unassembled WGS sequence"/>
</dbReference>
<gene>
    <name evidence="5" type="ORF">D3P05_09040</name>
</gene>
<dbReference type="SUPFAM" id="SSF46785">
    <property type="entry name" value="Winged helix' DNA-binding domain"/>
    <property type="match status" value="1"/>
</dbReference>
<dbReference type="EMBL" id="QZEW01000031">
    <property type="protein sequence ID" value="RJL16586.1"/>
    <property type="molecule type" value="Genomic_DNA"/>
</dbReference>
<evidence type="ECO:0000259" key="4">
    <source>
        <dbReference type="PROSITE" id="PS50949"/>
    </source>
</evidence>
<dbReference type="InterPro" id="IPR036390">
    <property type="entry name" value="WH_DNA-bd_sf"/>
</dbReference>